<dbReference type="Gene3D" id="3.40.50.150">
    <property type="entry name" value="Vaccinia Virus protein VP39"/>
    <property type="match status" value="1"/>
</dbReference>
<comment type="caution">
    <text evidence="2">The sequence shown here is derived from an EMBL/GenBank/DDBJ whole genome shotgun (WGS) entry which is preliminary data.</text>
</comment>
<evidence type="ECO:0000313" key="2">
    <source>
        <dbReference type="EMBL" id="MBW3466591.1"/>
    </source>
</evidence>
<dbReference type="SUPFAM" id="SSF53335">
    <property type="entry name" value="S-adenosyl-L-methionine-dependent methyltransferases"/>
    <property type="match status" value="1"/>
</dbReference>
<accession>A0A951IV71</accession>
<dbReference type="PANTHER" id="PTHR34203:SF15">
    <property type="entry name" value="SLL1173 PROTEIN"/>
    <property type="match status" value="1"/>
</dbReference>
<name>A0A951IV71_9BACT</name>
<organism evidence="2 3">
    <name type="scientific">Arthrospiribacter ruber</name>
    <dbReference type="NCBI Taxonomy" id="2487934"/>
    <lineage>
        <taxon>Bacteria</taxon>
        <taxon>Pseudomonadati</taxon>
        <taxon>Bacteroidota</taxon>
        <taxon>Cytophagia</taxon>
        <taxon>Cytophagales</taxon>
        <taxon>Cyclobacteriaceae</taxon>
        <taxon>Arthrospiribacter</taxon>
    </lineage>
</organism>
<keyword evidence="2" id="KW-0489">Methyltransferase</keyword>
<dbReference type="PANTHER" id="PTHR34203">
    <property type="entry name" value="METHYLTRANSFERASE, FKBM FAMILY PROTEIN"/>
    <property type="match status" value="1"/>
</dbReference>
<keyword evidence="3" id="KW-1185">Reference proteome</keyword>
<dbReference type="AlphaFoldDB" id="A0A951IV71"/>
<dbReference type="GO" id="GO:0032259">
    <property type="term" value="P:methylation"/>
    <property type="evidence" value="ECO:0007669"/>
    <property type="project" value="UniProtKB-KW"/>
</dbReference>
<evidence type="ECO:0000259" key="1">
    <source>
        <dbReference type="Pfam" id="PF05050"/>
    </source>
</evidence>
<dbReference type="Pfam" id="PF05050">
    <property type="entry name" value="Methyltransf_21"/>
    <property type="match status" value="1"/>
</dbReference>
<evidence type="ECO:0000313" key="3">
    <source>
        <dbReference type="Proteomes" id="UP000727490"/>
    </source>
</evidence>
<protein>
    <submittedName>
        <fullName evidence="2">FkbM family methyltransferase</fullName>
    </submittedName>
</protein>
<sequence>MVHKVKNYFHHHLARPLYSLIRPLQPIFNLKKRTFFDKFKVRTKDGVEFWLYNNAFFWETEMFWVGFENFNYEGKTRELWCELSKKSNIILDIGANSGWFSVMAKAYNPAATVHAFEPQPNIFKVLKKNSEINSFDIHCHQLALSNQKGEFPFYNTGANTFTSENTNHGSLNKEWRPEKQKSIMVQVDKLDNVIDSLKIPKVDLVKIDVETLEAEVLEGYMRCLQAHMPTILLEIQNEIVGGRILELLEGTGFRYFLIDEENGIEQVQNLGLKLESKNRNYLLIATEKLNMVEFFLK</sequence>
<dbReference type="InterPro" id="IPR029063">
    <property type="entry name" value="SAM-dependent_MTases_sf"/>
</dbReference>
<dbReference type="InterPro" id="IPR006342">
    <property type="entry name" value="FkbM_mtfrase"/>
</dbReference>
<feature type="domain" description="Methyltransferase FkbM" evidence="1">
    <location>
        <begin position="92"/>
        <end position="255"/>
    </location>
</feature>
<gene>
    <name evidence="2" type="ORF">EGN73_02020</name>
</gene>
<proteinExistence type="predicted"/>
<keyword evidence="2" id="KW-0808">Transferase</keyword>
<dbReference type="EMBL" id="RPHB01000001">
    <property type="protein sequence ID" value="MBW3466591.1"/>
    <property type="molecule type" value="Genomic_DNA"/>
</dbReference>
<reference evidence="2 3" key="1">
    <citation type="journal article" date="2020" name="Syst. Appl. Microbiol.">
        <title>Arthrospiribacter ruber gen. nov., sp. nov., a novel bacterium isolated from Arthrospira cultures.</title>
        <authorList>
            <person name="Waleron M."/>
            <person name="Misztak A."/>
            <person name="Waleron M.M."/>
            <person name="Furmaniak M."/>
            <person name="Mrozik A."/>
            <person name="Waleron K."/>
        </authorList>
    </citation>
    <scope>NUCLEOTIDE SEQUENCE [LARGE SCALE GENOMIC DNA]</scope>
    <source>
        <strain evidence="2 3">DPMB0001</strain>
    </source>
</reference>
<dbReference type="InterPro" id="IPR052514">
    <property type="entry name" value="SAM-dependent_MTase"/>
</dbReference>
<dbReference type="GO" id="GO:0008168">
    <property type="term" value="F:methyltransferase activity"/>
    <property type="evidence" value="ECO:0007669"/>
    <property type="project" value="UniProtKB-KW"/>
</dbReference>
<dbReference type="Proteomes" id="UP000727490">
    <property type="component" value="Unassembled WGS sequence"/>
</dbReference>
<dbReference type="NCBIfam" id="TIGR01444">
    <property type="entry name" value="fkbM_fam"/>
    <property type="match status" value="1"/>
</dbReference>